<dbReference type="PANTHER" id="PTHR43628:SF1">
    <property type="entry name" value="CHITIN SYNTHASE REGULATORY FACTOR 2-RELATED"/>
    <property type="match status" value="1"/>
</dbReference>
<dbReference type="InterPro" id="IPR011990">
    <property type="entry name" value="TPR-like_helical_dom_sf"/>
</dbReference>
<name>A0A015JX91_RHIIW</name>
<comment type="caution">
    <text evidence="1">The sequence shown here is derived from an EMBL/GenBank/DDBJ whole genome shotgun (WGS) entry which is preliminary data.</text>
</comment>
<proteinExistence type="predicted"/>
<dbReference type="HOGENOM" id="CLU_000288_36_14_1"/>
<dbReference type="Proteomes" id="UP000022910">
    <property type="component" value="Unassembled WGS sequence"/>
</dbReference>
<evidence type="ECO:0000313" key="2">
    <source>
        <dbReference type="Proteomes" id="UP000022910"/>
    </source>
</evidence>
<protein>
    <submittedName>
        <fullName evidence="1">Skt5p</fullName>
    </submittedName>
</protein>
<dbReference type="EMBL" id="JEMT01029598">
    <property type="protein sequence ID" value="EXX51766.1"/>
    <property type="molecule type" value="Genomic_DNA"/>
</dbReference>
<dbReference type="AlphaFoldDB" id="A0A015JX91"/>
<dbReference type="InterPro" id="IPR052945">
    <property type="entry name" value="Mitotic_Regulator"/>
</dbReference>
<dbReference type="SUPFAM" id="SSF81901">
    <property type="entry name" value="HCP-like"/>
    <property type="match status" value="1"/>
</dbReference>
<dbReference type="Gene3D" id="1.25.40.10">
    <property type="entry name" value="Tetratricopeptide repeat domain"/>
    <property type="match status" value="1"/>
</dbReference>
<organism evidence="1 2">
    <name type="scientific">Rhizophagus irregularis (strain DAOM 197198w)</name>
    <name type="common">Glomus intraradices</name>
    <dbReference type="NCBI Taxonomy" id="1432141"/>
    <lineage>
        <taxon>Eukaryota</taxon>
        <taxon>Fungi</taxon>
        <taxon>Fungi incertae sedis</taxon>
        <taxon>Mucoromycota</taxon>
        <taxon>Glomeromycotina</taxon>
        <taxon>Glomeromycetes</taxon>
        <taxon>Glomerales</taxon>
        <taxon>Glomeraceae</taxon>
        <taxon>Rhizophagus</taxon>
    </lineage>
</organism>
<reference evidence="1 2" key="1">
    <citation type="submission" date="2014-02" db="EMBL/GenBank/DDBJ databases">
        <title>Single nucleus genome sequencing reveals high similarity among nuclei of an endomycorrhizal fungus.</title>
        <authorList>
            <person name="Lin K."/>
            <person name="Geurts R."/>
            <person name="Zhang Z."/>
            <person name="Limpens E."/>
            <person name="Saunders D.G."/>
            <person name="Mu D."/>
            <person name="Pang E."/>
            <person name="Cao H."/>
            <person name="Cha H."/>
            <person name="Lin T."/>
            <person name="Zhou Q."/>
            <person name="Shang Y."/>
            <person name="Li Y."/>
            <person name="Ivanov S."/>
            <person name="Sharma T."/>
            <person name="Velzen R.V."/>
            <person name="Ruijter N.D."/>
            <person name="Aanen D.K."/>
            <person name="Win J."/>
            <person name="Kamoun S."/>
            <person name="Bisseling T."/>
            <person name="Huang S."/>
        </authorList>
    </citation>
    <scope>NUCLEOTIDE SEQUENCE [LARGE SCALE GENOMIC DNA]</scope>
    <source>
        <strain evidence="2">DAOM197198w</strain>
    </source>
</reference>
<sequence length="297" mass="34428">MSDKQLLNTDIIYSFNINNSLNEFSQIIQNFNKINIKEIKPTIKNSIFDGDLSIIIDEMVNFIFKELNEGIYKEIINKNFINFMNDHEIIPKEIYNYILNDQNNSNSIYLLGYFNYYGIEVNINQQRAFELYQKSMKLKNHVAQLELAEMYIYGIGVNKNHDKAFELTKELADIGIPNAINKIGYCYENGIGTNINKKKTFEFYKEAADLGNSNGINNLAYCHYNGIGTIVDKQKGFELYKKAANLKNDLAQYNLAFMYETGNGIEENIEQAVYWYKKSAEQGYLNAQNKLKMLPKL</sequence>
<dbReference type="Pfam" id="PF08238">
    <property type="entry name" value="Sel1"/>
    <property type="match status" value="5"/>
</dbReference>
<gene>
    <name evidence="1" type="ORF">RirG_258790</name>
</gene>
<keyword evidence="2" id="KW-1185">Reference proteome</keyword>
<dbReference type="SMART" id="SM00671">
    <property type="entry name" value="SEL1"/>
    <property type="match status" value="5"/>
</dbReference>
<dbReference type="InterPro" id="IPR006597">
    <property type="entry name" value="Sel1-like"/>
</dbReference>
<dbReference type="PANTHER" id="PTHR43628">
    <property type="entry name" value="ACTIVATOR OF C KINASE PROTEIN 1-RELATED"/>
    <property type="match status" value="1"/>
</dbReference>
<evidence type="ECO:0000313" key="1">
    <source>
        <dbReference type="EMBL" id="EXX51766.1"/>
    </source>
</evidence>
<dbReference type="OrthoDB" id="2360994at2759"/>
<accession>A0A015JX91</accession>